<keyword evidence="2" id="KW-0732">Signal</keyword>
<dbReference type="OrthoDB" id="3561078at2759"/>
<accession>A0A9P9A3R9</accession>
<dbReference type="GeneID" id="70127948"/>
<dbReference type="Proteomes" id="UP000758603">
    <property type="component" value="Unassembled WGS sequence"/>
</dbReference>
<gene>
    <name evidence="3" type="ORF">BKA67DRAFT_529369</name>
</gene>
<dbReference type="EMBL" id="JAGPXC010000001">
    <property type="protein sequence ID" value="KAH6659194.1"/>
    <property type="molecule type" value="Genomic_DNA"/>
</dbReference>
<organism evidence="3 4">
    <name type="scientific">Truncatella angustata</name>
    <dbReference type="NCBI Taxonomy" id="152316"/>
    <lineage>
        <taxon>Eukaryota</taxon>
        <taxon>Fungi</taxon>
        <taxon>Dikarya</taxon>
        <taxon>Ascomycota</taxon>
        <taxon>Pezizomycotina</taxon>
        <taxon>Sordariomycetes</taxon>
        <taxon>Xylariomycetidae</taxon>
        <taxon>Amphisphaeriales</taxon>
        <taxon>Sporocadaceae</taxon>
        <taxon>Truncatella</taxon>
    </lineage>
</organism>
<dbReference type="RefSeq" id="XP_045963325.1">
    <property type="nucleotide sequence ID" value="XM_046099056.1"/>
</dbReference>
<feature type="chain" id="PRO_5040355079" description="Infection structure specific protein" evidence="2">
    <location>
        <begin position="18"/>
        <end position="222"/>
    </location>
</feature>
<evidence type="ECO:0000256" key="2">
    <source>
        <dbReference type="SAM" id="SignalP"/>
    </source>
</evidence>
<evidence type="ECO:0008006" key="5">
    <source>
        <dbReference type="Google" id="ProtNLM"/>
    </source>
</evidence>
<sequence>MFSKTFAVATFAAVASAQLPAIARREFLIEARQTYSADDACSTAIASVLPIYSEIPLPPSELQSVSLPSDPCETPSFTGTVAAEYSSYTSEVLDWYTSHSDELLSALASCTDLAAYASEVPVCSTAASAILSSVSAIATEESSASATDAEGGATATGSGAAESSSEAGETGSSIATATATKSSAASGTSASTVATAGAARENSGFVAGIIAAAGVIAAVAAL</sequence>
<comment type="caution">
    <text evidence="3">The sequence shown here is derived from an EMBL/GenBank/DDBJ whole genome shotgun (WGS) entry which is preliminary data.</text>
</comment>
<dbReference type="AlphaFoldDB" id="A0A9P9A3R9"/>
<protein>
    <recommendedName>
        <fullName evidence="5">Infection structure specific protein</fullName>
    </recommendedName>
</protein>
<evidence type="ECO:0000256" key="1">
    <source>
        <dbReference type="SAM" id="MobiDB-lite"/>
    </source>
</evidence>
<name>A0A9P9A3R9_9PEZI</name>
<reference evidence="3" key="1">
    <citation type="journal article" date="2021" name="Nat. Commun.">
        <title>Genetic determinants of endophytism in the Arabidopsis root mycobiome.</title>
        <authorList>
            <person name="Mesny F."/>
            <person name="Miyauchi S."/>
            <person name="Thiergart T."/>
            <person name="Pickel B."/>
            <person name="Atanasova L."/>
            <person name="Karlsson M."/>
            <person name="Huettel B."/>
            <person name="Barry K.W."/>
            <person name="Haridas S."/>
            <person name="Chen C."/>
            <person name="Bauer D."/>
            <person name="Andreopoulos W."/>
            <person name="Pangilinan J."/>
            <person name="LaButti K."/>
            <person name="Riley R."/>
            <person name="Lipzen A."/>
            <person name="Clum A."/>
            <person name="Drula E."/>
            <person name="Henrissat B."/>
            <person name="Kohler A."/>
            <person name="Grigoriev I.V."/>
            <person name="Martin F.M."/>
            <person name="Hacquard S."/>
        </authorList>
    </citation>
    <scope>NUCLEOTIDE SEQUENCE</scope>
    <source>
        <strain evidence="3">MPI-SDFR-AT-0073</strain>
    </source>
</reference>
<evidence type="ECO:0000313" key="4">
    <source>
        <dbReference type="Proteomes" id="UP000758603"/>
    </source>
</evidence>
<feature type="region of interest" description="Disordered" evidence="1">
    <location>
        <begin position="143"/>
        <end position="175"/>
    </location>
</feature>
<keyword evidence="4" id="KW-1185">Reference proteome</keyword>
<proteinExistence type="predicted"/>
<evidence type="ECO:0000313" key="3">
    <source>
        <dbReference type="EMBL" id="KAH6659194.1"/>
    </source>
</evidence>
<feature type="signal peptide" evidence="2">
    <location>
        <begin position="1"/>
        <end position="17"/>
    </location>
</feature>